<evidence type="ECO:0008006" key="4">
    <source>
        <dbReference type="Google" id="ProtNLM"/>
    </source>
</evidence>
<sequence length="179" mass="20259">MSLVYGRSQAAMKIQAFMALAVVAALLSITNCAPSPEPEEEEDRSCEKRNADAKKVTEPVLHCNYYCYLYKGEDYFVPMFYPEGTPCRYNFGDVIGKCINEDCQHPSSPLYNKTLNVPGGKDEDKKENKEEAAADGEQKKEEDEAATKKENEEGEKNEETVDLNTEERQGRKIEKENQI</sequence>
<evidence type="ECO:0000256" key="2">
    <source>
        <dbReference type="SAM" id="SignalP"/>
    </source>
</evidence>
<organism evidence="3">
    <name type="scientific">Ixodes ricinus</name>
    <name type="common">Common tick</name>
    <name type="synonym">Acarus ricinus</name>
    <dbReference type="NCBI Taxonomy" id="34613"/>
    <lineage>
        <taxon>Eukaryota</taxon>
        <taxon>Metazoa</taxon>
        <taxon>Ecdysozoa</taxon>
        <taxon>Arthropoda</taxon>
        <taxon>Chelicerata</taxon>
        <taxon>Arachnida</taxon>
        <taxon>Acari</taxon>
        <taxon>Parasitiformes</taxon>
        <taxon>Ixodida</taxon>
        <taxon>Ixodoidea</taxon>
        <taxon>Ixodidae</taxon>
        <taxon>Ixodinae</taxon>
        <taxon>Ixodes</taxon>
    </lineage>
</organism>
<feature type="compositionally biased region" description="Basic and acidic residues" evidence="1">
    <location>
        <begin position="165"/>
        <end position="179"/>
    </location>
</feature>
<feature type="signal peptide" evidence="2">
    <location>
        <begin position="1"/>
        <end position="32"/>
    </location>
</feature>
<feature type="region of interest" description="Disordered" evidence="1">
    <location>
        <begin position="109"/>
        <end position="179"/>
    </location>
</feature>
<proteinExistence type="evidence at transcript level"/>
<dbReference type="AlphaFoldDB" id="V5GZ34"/>
<keyword evidence="2" id="KW-0732">Signal</keyword>
<reference evidence="3" key="1">
    <citation type="journal article" date="2015" name="Sci. Rep.">
        <title>Tissue- and time-dependent transcription in Ixodes ricinus salivary glands and midguts when blood feeding on the vertebrate host.</title>
        <authorList>
            <person name="Kotsyfakis M."/>
            <person name="Schwarz A."/>
            <person name="Erhart J."/>
            <person name="Ribeiro J.M."/>
        </authorList>
    </citation>
    <scope>NUCLEOTIDE SEQUENCE</scope>
    <source>
        <tissue evidence="3">Salivary gland and midgut</tissue>
    </source>
</reference>
<feature type="compositionally biased region" description="Basic and acidic residues" evidence="1">
    <location>
        <begin position="120"/>
        <end position="151"/>
    </location>
</feature>
<evidence type="ECO:0000313" key="3">
    <source>
        <dbReference type="EMBL" id="JAB69644.1"/>
    </source>
</evidence>
<accession>V5GZ34</accession>
<evidence type="ECO:0000256" key="1">
    <source>
        <dbReference type="SAM" id="MobiDB-lite"/>
    </source>
</evidence>
<name>V5GZ34_IXORI</name>
<protein>
    <recommendedName>
        <fullName evidence="4">Basic tail protein</fullName>
    </recommendedName>
</protein>
<feature type="chain" id="PRO_5004734662" description="Basic tail protein" evidence="2">
    <location>
        <begin position="33"/>
        <end position="179"/>
    </location>
</feature>
<dbReference type="EMBL" id="GANP01014824">
    <property type="protein sequence ID" value="JAB69644.1"/>
    <property type="molecule type" value="mRNA"/>
</dbReference>